<dbReference type="PANTHER" id="PTHR44688:SF16">
    <property type="entry name" value="DNA-BINDING TRANSCRIPTIONAL ACTIVATOR DEVR_DOSR"/>
    <property type="match status" value="1"/>
</dbReference>
<evidence type="ECO:0000256" key="1">
    <source>
        <dbReference type="ARBA" id="ARBA00023015"/>
    </source>
</evidence>
<dbReference type="SUPFAM" id="SSF52540">
    <property type="entry name" value="P-loop containing nucleoside triphosphate hydrolases"/>
    <property type="match status" value="1"/>
</dbReference>
<dbReference type="EMBL" id="JAEACQ010000181">
    <property type="protein sequence ID" value="MBL7628287.1"/>
    <property type="molecule type" value="Genomic_DNA"/>
</dbReference>
<feature type="region of interest" description="Disordered" evidence="4">
    <location>
        <begin position="478"/>
        <end position="515"/>
    </location>
</feature>
<sequence>MLLVERAEELLLLKRSLDEAEGGAGQVVSISGSVGSGKTELTRRLADWAADRGVRVVQTYAAPAGRGASPGIFGQLLEACTSAAELRRAVTATPAADLLPPQLMLLVCHDLLRSAAQTPLLLIVDDVHQSDPESLRGLLYLVRHCRTAPVMLVLITGECLQQSLPLFQAELSREPNYWQIQLPLLSVAGVAGVLAERLDDATAHRLAPAAHAASGGNPLVVRALLAEHLHDHPADVRRPLAPGDASATAVLACLHRIGQAGLEVARAIALLGEHAAPELISRLISRPRNLVERASAKLSAAGLLGPDGLLCHPGARSVVLSDPNFDDAAELRYGAAELLHAEGEAPLRVAEHLIAADRIGRSCYVPVLRQAAEDALADGRADVALQCLDLALRECPDGEQRALITAARVRVEWRMNPARAMSHFAGLLDAFEHGCLPDLEAVMLGRALMWHGREEEAARILDAIRSRTHAPEVGEALLSTDQSLRSTHPGSAAVPREGATARPSDRDPAAGPLPDAAMWHHLRAGDHAAAARFAEDVLRDEKSPDYWRGPHCNALHVLIYVHELDRAEYWATRIYRDAKSHGYRTWQALRSAVLAEIARRRGDLPAAERLARGALQLMGPRAWGPQIDLPLSTLIYVLTAMGRHGAVTEWLAYPRPAGAPTTRYGLHYLDARAQHQLAIGRHLQALQEFLACGQLMASWDMDIVGIAPWRLGVAEALLQLGRTERAARTLDELGEQPGATHPLVRGGLLRLRAAIVKPRQAVVLLRECADLLESSGSPAELLAALIDLHRAHVELGDSHRAHFTARQIWRAATQCGAEARVRRILGPEFAAPCPDHPTPPAAPDTTYAVLSDAELRVAALAARGHTNREIASRLYITVSTVEQHLTRVYRKLQVGGRIDLQTRLNPKVLGTA</sequence>
<protein>
    <submittedName>
        <fullName evidence="6">AAA family ATPase</fullName>
    </submittedName>
</protein>
<gene>
    <name evidence="6" type="ORF">I7412_14235</name>
</gene>
<dbReference type="InterPro" id="IPR036388">
    <property type="entry name" value="WH-like_DNA-bd_sf"/>
</dbReference>
<evidence type="ECO:0000256" key="3">
    <source>
        <dbReference type="ARBA" id="ARBA00023163"/>
    </source>
</evidence>
<reference evidence="6" key="1">
    <citation type="submission" date="2020-12" db="EMBL/GenBank/DDBJ databases">
        <title>Genomic characterization of non-nitrogen-fixing Frankia strains.</title>
        <authorList>
            <person name="Carlos-Shanley C."/>
            <person name="Guerra T."/>
            <person name="Hahn D."/>
        </authorList>
    </citation>
    <scope>NUCLEOTIDE SEQUENCE</scope>
    <source>
        <strain evidence="6">CN6</strain>
    </source>
</reference>
<dbReference type="PROSITE" id="PS00622">
    <property type="entry name" value="HTH_LUXR_1"/>
    <property type="match status" value="1"/>
</dbReference>
<dbReference type="PANTHER" id="PTHR44688">
    <property type="entry name" value="DNA-BINDING TRANSCRIPTIONAL ACTIVATOR DEVR_DOSR"/>
    <property type="match status" value="1"/>
</dbReference>
<dbReference type="InterPro" id="IPR027417">
    <property type="entry name" value="P-loop_NTPase"/>
</dbReference>
<dbReference type="PRINTS" id="PR00038">
    <property type="entry name" value="HTHLUXR"/>
</dbReference>
<dbReference type="Gene3D" id="1.10.10.10">
    <property type="entry name" value="Winged helix-like DNA-binding domain superfamily/Winged helix DNA-binding domain"/>
    <property type="match status" value="1"/>
</dbReference>
<dbReference type="AlphaFoldDB" id="A0A937RE43"/>
<dbReference type="Pfam" id="PF00196">
    <property type="entry name" value="GerE"/>
    <property type="match status" value="1"/>
</dbReference>
<keyword evidence="2" id="KW-0238">DNA-binding</keyword>
<accession>A0A937RE43</accession>
<dbReference type="GO" id="GO:0006355">
    <property type="term" value="P:regulation of DNA-templated transcription"/>
    <property type="evidence" value="ECO:0007669"/>
    <property type="project" value="InterPro"/>
</dbReference>
<feature type="domain" description="HTH luxR-type" evidence="5">
    <location>
        <begin position="843"/>
        <end position="908"/>
    </location>
</feature>
<proteinExistence type="predicted"/>
<dbReference type="GO" id="GO:0003677">
    <property type="term" value="F:DNA binding"/>
    <property type="evidence" value="ECO:0007669"/>
    <property type="project" value="UniProtKB-KW"/>
</dbReference>
<name>A0A937RE43_9ACTN</name>
<evidence type="ECO:0000256" key="2">
    <source>
        <dbReference type="ARBA" id="ARBA00023125"/>
    </source>
</evidence>
<evidence type="ECO:0000313" key="6">
    <source>
        <dbReference type="EMBL" id="MBL7628287.1"/>
    </source>
</evidence>
<dbReference type="RefSeq" id="WP_203004394.1">
    <property type="nucleotide sequence ID" value="NZ_JADWYU010000392.1"/>
</dbReference>
<dbReference type="CDD" id="cd06170">
    <property type="entry name" value="LuxR_C_like"/>
    <property type="match status" value="1"/>
</dbReference>
<evidence type="ECO:0000259" key="5">
    <source>
        <dbReference type="PROSITE" id="PS50043"/>
    </source>
</evidence>
<organism evidence="6 7">
    <name type="scientific">Frankia nepalensis</name>
    <dbReference type="NCBI Taxonomy" id="1836974"/>
    <lineage>
        <taxon>Bacteria</taxon>
        <taxon>Bacillati</taxon>
        <taxon>Actinomycetota</taxon>
        <taxon>Actinomycetes</taxon>
        <taxon>Frankiales</taxon>
        <taxon>Frankiaceae</taxon>
        <taxon>Frankia</taxon>
    </lineage>
</organism>
<dbReference type="SUPFAM" id="SSF46894">
    <property type="entry name" value="C-terminal effector domain of the bipartite response regulators"/>
    <property type="match status" value="1"/>
</dbReference>
<dbReference type="Proteomes" id="UP000604475">
    <property type="component" value="Unassembled WGS sequence"/>
</dbReference>
<dbReference type="InterPro" id="IPR016032">
    <property type="entry name" value="Sig_transdc_resp-reg_C-effctor"/>
</dbReference>
<dbReference type="InterPro" id="IPR000792">
    <property type="entry name" value="Tscrpt_reg_LuxR_C"/>
</dbReference>
<evidence type="ECO:0000313" key="7">
    <source>
        <dbReference type="Proteomes" id="UP000604475"/>
    </source>
</evidence>
<comment type="caution">
    <text evidence="6">The sequence shown here is derived from an EMBL/GenBank/DDBJ whole genome shotgun (WGS) entry which is preliminary data.</text>
</comment>
<dbReference type="Gene3D" id="3.40.50.300">
    <property type="entry name" value="P-loop containing nucleotide triphosphate hydrolases"/>
    <property type="match status" value="1"/>
</dbReference>
<dbReference type="PROSITE" id="PS50043">
    <property type="entry name" value="HTH_LUXR_2"/>
    <property type="match status" value="1"/>
</dbReference>
<keyword evidence="1" id="KW-0805">Transcription regulation</keyword>
<dbReference type="SMART" id="SM00421">
    <property type="entry name" value="HTH_LUXR"/>
    <property type="match status" value="1"/>
</dbReference>
<evidence type="ECO:0000256" key="4">
    <source>
        <dbReference type="SAM" id="MobiDB-lite"/>
    </source>
</evidence>
<dbReference type="Pfam" id="PF13191">
    <property type="entry name" value="AAA_16"/>
    <property type="match status" value="1"/>
</dbReference>
<dbReference type="InterPro" id="IPR041664">
    <property type="entry name" value="AAA_16"/>
</dbReference>
<keyword evidence="3" id="KW-0804">Transcription</keyword>
<keyword evidence="7" id="KW-1185">Reference proteome</keyword>
<feature type="compositionally biased region" description="Polar residues" evidence="4">
    <location>
        <begin position="479"/>
        <end position="489"/>
    </location>
</feature>